<keyword evidence="4 10" id="KW-0547">Nucleotide-binding</keyword>
<comment type="cofactor">
    <cofactor evidence="10">
        <name>Mg(2+)</name>
        <dbReference type="ChEBI" id="CHEBI:18420"/>
    </cofactor>
</comment>
<comment type="caution">
    <text evidence="12">The sequence shown here is derived from an EMBL/GenBank/DDBJ whole genome shotgun (WGS) entry which is preliminary data.</text>
</comment>
<dbReference type="InterPro" id="IPR011877">
    <property type="entry name" value="Ribokinase"/>
</dbReference>
<dbReference type="NCBIfam" id="TIGR02152">
    <property type="entry name" value="D_ribokin_bact"/>
    <property type="match status" value="1"/>
</dbReference>
<dbReference type="CDD" id="cd01174">
    <property type="entry name" value="ribokinase"/>
    <property type="match status" value="1"/>
</dbReference>
<dbReference type="RefSeq" id="WP_187784376.1">
    <property type="nucleotide sequence ID" value="NZ_JACTVA010000014.1"/>
</dbReference>
<feature type="binding site" evidence="10">
    <location>
        <position position="287"/>
    </location>
    <ligand>
        <name>K(+)</name>
        <dbReference type="ChEBI" id="CHEBI:29103"/>
    </ligand>
</feature>
<evidence type="ECO:0000256" key="6">
    <source>
        <dbReference type="ARBA" id="ARBA00022840"/>
    </source>
</evidence>
<keyword evidence="6 10" id="KW-0067">ATP-binding</keyword>
<accession>A0ABR7RLA6</accession>
<gene>
    <name evidence="12" type="primary">rbsK</name>
    <name evidence="10" type="synonym">deoK</name>
    <name evidence="12" type="ORF">IBL26_10235</name>
</gene>
<evidence type="ECO:0000256" key="9">
    <source>
        <dbReference type="ARBA" id="ARBA00023277"/>
    </source>
</evidence>
<keyword evidence="3 10" id="KW-0479">Metal-binding</keyword>
<keyword evidence="2 10" id="KW-0808">Transferase</keyword>
<comment type="function">
    <text evidence="10">Catalyzes the ATP-dependent phosphorylation of 2-deoxy-D-ribose to 2-deoxy-D-ribose 5-phosphate (dRib-5P), allowing the use of deoxyribose as the sole carbon source.</text>
</comment>
<dbReference type="Proteomes" id="UP000626026">
    <property type="component" value="Unassembled WGS sequence"/>
</dbReference>
<comment type="subunit">
    <text evidence="10">Homodimer.</text>
</comment>
<dbReference type="InterPro" id="IPR002139">
    <property type="entry name" value="Ribo/fructo_kinase"/>
</dbReference>
<keyword evidence="13" id="KW-1185">Reference proteome</keyword>
<feature type="binding site" evidence="10">
    <location>
        <begin position="40"/>
        <end position="44"/>
    </location>
    <ligand>
        <name>substrate</name>
    </ligand>
</feature>
<evidence type="ECO:0000256" key="5">
    <source>
        <dbReference type="ARBA" id="ARBA00022777"/>
    </source>
</evidence>
<feature type="binding site" evidence="10">
    <location>
        <begin position="222"/>
        <end position="227"/>
    </location>
    <ligand>
        <name>ATP</name>
        <dbReference type="ChEBI" id="CHEBI:30616"/>
    </ligand>
</feature>
<evidence type="ECO:0000256" key="2">
    <source>
        <dbReference type="ARBA" id="ARBA00022679"/>
    </source>
</evidence>
<dbReference type="EMBL" id="JACTVA010000014">
    <property type="protein sequence ID" value="MBC9207213.1"/>
    <property type="molecule type" value="Genomic_DNA"/>
</dbReference>
<comment type="caution">
    <text evidence="10">Lacks conserved residue(s) required for the propagation of feature annotation.</text>
</comment>
<reference evidence="12 13" key="1">
    <citation type="journal article" date="2013" name="Int. J. Syst. Evol. Microbiol.">
        <title>Roseomonas aerophila sp. nov., isolated from air.</title>
        <authorList>
            <person name="Kim S.J."/>
            <person name="Weon H.Y."/>
            <person name="Ahn J.H."/>
            <person name="Hong S.B."/>
            <person name="Seok S.J."/>
            <person name="Whang K.S."/>
            <person name="Kwon S.W."/>
        </authorList>
    </citation>
    <scope>NUCLEOTIDE SEQUENCE [LARGE SCALE GENOMIC DNA]</scope>
    <source>
        <strain evidence="12 13">NBRC 108923</strain>
    </source>
</reference>
<organism evidence="12 13">
    <name type="scientific">Teichococcus aerophilus</name>
    <dbReference type="NCBI Taxonomy" id="1224513"/>
    <lineage>
        <taxon>Bacteria</taxon>
        <taxon>Pseudomonadati</taxon>
        <taxon>Pseudomonadota</taxon>
        <taxon>Alphaproteobacteria</taxon>
        <taxon>Acetobacterales</taxon>
        <taxon>Roseomonadaceae</taxon>
        <taxon>Roseomonas</taxon>
    </lineage>
</organism>
<evidence type="ECO:0000256" key="8">
    <source>
        <dbReference type="ARBA" id="ARBA00022958"/>
    </source>
</evidence>
<keyword evidence="5 10" id="KW-0418">Kinase</keyword>
<evidence type="ECO:0000256" key="1">
    <source>
        <dbReference type="ARBA" id="ARBA00005380"/>
    </source>
</evidence>
<evidence type="ECO:0000256" key="7">
    <source>
        <dbReference type="ARBA" id="ARBA00022842"/>
    </source>
</evidence>
<feature type="binding site" evidence="10">
    <location>
        <position position="141"/>
    </location>
    <ligand>
        <name>substrate</name>
    </ligand>
</feature>
<feature type="binding site" evidence="10">
    <location>
        <position position="289"/>
    </location>
    <ligand>
        <name>K(+)</name>
        <dbReference type="ChEBI" id="CHEBI:29103"/>
    </ligand>
</feature>
<feature type="binding site" evidence="10">
    <location>
        <position position="254"/>
    </location>
    <ligand>
        <name>substrate</name>
    </ligand>
</feature>
<evidence type="ECO:0000313" key="13">
    <source>
        <dbReference type="Proteomes" id="UP000626026"/>
    </source>
</evidence>
<evidence type="ECO:0000256" key="10">
    <source>
        <dbReference type="HAMAP-Rule" id="MF_01987"/>
    </source>
</evidence>
<feature type="binding site" evidence="10">
    <location>
        <begin position="253"/>
        <end position="254"/>
    </location>
    <ligand>
        <name>ATP</name>
        <dbReference type="ChEBI" id="CHEBI:30616"/>
    </ligand>
</feature>
<sequence length="309" mass="31843">MGARIGVVGSNMVDLITYTDRMPAAGETLAAPSFAMGPGGKGANQAVAAAKLGGDVLLVSRVGDDLFGGNTIKNFQDVGIDARHVLAVPGTPSGVAPIFVEPSGENRILIIKGANDHLLPADVDASAEDLRTCSLILLQLEIPLETVYHTIAWAAREGIEVLLNPAPAVPELDVSRILASTFVVPNQTELTILTGMPAETPAQAEAAARSLVDRGVKTVIVTLGADGALLVSDGPAVHVPSIKVKPHDTSGAGDAFIGAFAQHYVKSHDVAAAMAWGARYAADSITRPGTQSAFADAEAFAHFCGKLEA</sequence>
<keyword evidence="8 10" id="KW-0630">Potassium</keyword>
<feature type="binding site" evidence="10">
    <location>
        <position position="250"/>
    </location>
    <ligand>
        <name>K(+)</name>
        <dbReference type="ChEBI" id="CHEBI:29103"/>
    </ligand>
</feature>
<dbReference type="PRINTS" id="PR00990">
    <property type="entry name" value="RIBOKINASE"/>
</dbReference>
<dbReference type="GO" id="GO:0004747">
    <property type="term" value="F:ribokinase activity"/>
    <property type="evidence" value="ECO:0007669"/>
    <property type="project" value="UniProtKB-EC"/>
</dbReference>
<evidence type="ECO:0000256" key="4">
    <source>
        <dbReference type="ARBA" id="ARBA00022741"/>
    </source>
</evidence>
<dbReference type="EC" id="2.7.1.229" evidence="10"/>
<keyword evidence="9 10" id="KW-0119">Carbohydrate metabolism</keyword>
<evidence type="ECO:0000256" key="3">
    <source>
        <dbReference type="ARBA" id="ARBA00022723"/>
    </source>
</evidence>
<dbReference type="Pfam" id="PF00294">
    <property type="entry name" value="PfkB"/>
    <property type="match status" value="1"/>
</dbReference>
<dbReference type="PROSITE" id="PS00584">
    <property type="entry name" value="PFKB_KINASES_2"/>
    <property type="match status" value="1"/>
</dbReference>
<evidence type="ECO:0000313" key="12">
    <source>
        <dbReference type="EMBL" id="MBC9207213.1"/>
    </source>
</evidence>
<feature type="binding site" evidence="10">
    <location>
        <position position="284"/>
    </location>
    <ligand>
        <name>K(+)</name>
        <dbReference type="ChEBI" id="CHEBI:29103"/>
    </ligand>
</feature>
<name>A0ABR7RLA6_9PROT</name>
<dbReference type="InterPro" id="IPR002173">
    <property type="entry name" value="Carboh/pur_kinase_PfkB_CS"/>
</dbReference>
<comment type="subcellular location">
    <subcellularLocation>
        <location evidence="10">Cytoplasm</location>
    </subcellularLocation>
</comment>
<feature type="active site" description="Proton acceptor" evidence="10">
    <location>
        <position position="254"/>
    </location>
</feature>
<comment type="similarity">
    <text evidence="10">Belongs to the carbohydrate kinase PfkB family. Deoxyribokinase subfamily.</text>
</comment>
<dbReference type="PANTHER" id="PTHR10584:SF166">
    <property type="entry name" value="RIBOKINASE"/>
    <property type="match status" value="1"/>
</dbReference>
<dbReference type="Gene3D" id="3.40.1190.20">
    <property type="match status" value="1"/>
</dbReference>
<dbReference type="InterPro" id="IPR011611">
    <property type="entry name" value="PfkB_dom"/>
</dbReference>
<dbReference type="SUPFAM" id="SSF53613">
    <property type="entry name" value="Ribokinase-like"/>
    <property type="match status" value="1"/>
</dbReference>
<feature type="binding site" evidence="10">
    <location>
        <position position="186"/>
    </location>
    <ligand>
        <name>ATP</name>
        <dbReference type="ChEBI" id="CHEBI:30616"/>
    </ligand>
</feature>
<dbReference type="HAMAP" id="MF_01987">
    <property type="entry name" value="Ribokinase"/>
    <property type="match status" value="1"/>
</dbReference>
<evidence type="ECO:0000259" key="11">
    <source>
        <dbReference type="Pfam" id="PF00294"/>
    </source>
</evidence>
<proteinExistence type="inferred from homology"/>
<keyword evidence="10" id="KW-0963">Cytoplasm</keyword>
<feature type="site" description="Important for substrate specificity" evidence="10">
    <location>
        <position position="12"/>
    </location>
</feature>
<feature type="binding site" evidence="10">
    <location>
        <position position="248"/>
    </location>
    <ligand>
        <name>K(+)</name>
        <dbReference type="ChEBI" id="CHEBI:29103"/>
    </ligand>
</feature>
<feature type="domain" description="Carbohydrate kinase PfkB" evidence="11">
    <location>
        <begin position="5"/>
        <end position="293"/>
    </location>
</feature>
<protein>
    <recommendedName>
        <fullName evidence="10">Deoxyribokinase</fullName>
        <shortName evidence="10">dRK</shortName>
        <ecNumber evidence="10">2.7.1.229</ecNumber>
    </recommendedName>
    <alternativeName>
        <fullName evidence="10">ATP:2-deoxy-D-ribose 5-phosphotransferase</fullName>
    </alternativeName>
</protein>
<dbReference type="PANTHER" id="PTHR10584">
    <property type="entry name" value="SUGAR KINASE"/>
    <property type="match status" value="1"/>
</dbReference>
<comment type="similarity">
    <text evidence="1">Belongs to the carbohydrate kinase pfkB family.</text>
</comment>
<dbReference type="InterPro" id="IPR029056">
    <property type="entry name" value="Ribokinase-like"/>
</dbReference>
<keyword evidence="7 10" id="KW-0460">Magnesium</keyword>
<comment type="catalytic activity">
    <reaction evidence="10">
        <text>2-deoxy-D-ribose + ATP = 2-deoxy-D-ribose 5-phosphate + ADP + H(+)</text>
        <dbReference type="Rhea" id="RHEA:30871"/>
        <dbReference type="ChEBI" id="CHEBI:15378"/>
        <dbReference type="ChEBI" id="CHEBI:30616"/>
        <dbReference type="ChEBI" id="CHEBI:62877"/>
        <dbReference type="ChEBI" id="CHEBI:90761"/>
        <dbReference type="ChEBI" id="CHEBI:456216"/>
        <dbReference type="EC" id="2.7.1.229"/>
    </reaction>
</comment>
<feature type="binding site" evidence="10">
    <location>
        <begin position="12"/>
        <end position="14"/>
    </location>
    <ligand>
        <name>substrate</name>
    </ligand>
</feature>